<dbReference type="PIRSF" id="PIRSF005739">
    <property type="entry name" value="O-mtase"/>
    <property type="match status" value="1"/>
</dbReference>
<dbReference type="Gene3D" id="3.40.50.150">
    <property type="entry name" value="Vaccinia Virus protein VP39"/>
    <property type="match status" value="1"/>
</dbReference>
<evidence type="ECO:0000313" key="10">
    <source>
        <dbReference type="Proteomes" id="UP001603857"/>
    </source>
</evidence>
<feature type="domain" description="O-methyltransferase C-terminal" evidence="7">
    <location>
        <begin position="141"/>
        <end position="340"/>
    </location>
</feature>
<protein>
    <recommendedName>
        <fullName evidence="5">isoflavone 7-O-methyltransferase</fullName>
        <ecNumber evidence="5">2.1.1.150</ecNumber>
    </recommendedName>
</protein>
<dbReference type="SUPFAM" id="SSF53335">
    <property type="entry name" value="S-adenosyl-L-methionine-dependent methyltransferases"/>
    <property type="match status" value="1"/>
</dbReference>
<evidence type="ECO:0000256" key="3">
    <source>
        <dbReference type="ARBA" id="ARBA00022691"/>
    </source>
</evidence>
<dbReference type="GO" id="GO:0033800">
    <property type="term" value="F:isoflavone 7-O-methyltransferase activity"/>
    <property type="evidence" value="ECO:0007669"/>
    <property type="project" value="UniProtKB-EC"/>
</dbReference>
<evidence type="ECO:0000259" key="8">
    <source>
        <dbReference type="Pfam" id="PF08100"/>
    </source>
</evidence>
<dbReference type="Proteomes" id="UP001603857">
    <property type="component" value="Unassembled WGS sequence"/>
</dbReference>
<dbReference type="EMBL" id="JBGMDY010000010">
    <property type="protein sequence ID" value="KAL2321124.1"/>
    <property type="molecule type" value="Genomic_DNA"/>
</dbReference>
<dbReference type="InterPro" id="IPR016461">
    <property type="entry name" value="COMT-like"/>
</dbReference>
<keyword evidence="1" id="KW-0489">Methyltransferase</keyword>
<name>A0ABD1LC72_9FABA</name>
<organism evidence="9 10">
    <name type="scientific">Flemingia macrophylla</name>
    <dbReference type="NCBI Taxonomy" id="520843"/>
    <lineage>
        <taxon>Eukaryota</taxon>
        <taxon>Viridiplantae</taxon>
        <taxon>Streptophyta</taxon>
        <taxon>Embryophyta</taxon>
        <taxon>Tracheophyta</taxon>
        <taxon>Spermatophyta</taxon>
        <taxon>Magnoliopsida</taxon>
        <taxon>eudicotyledons</taxon>
        <taxon>Gunneridae</taxon>
        <taxon>Pentapetalae</taxon>
        <taxon>rosids</taxon>
        <taxon>fabids</taxon>
        <taxon>Fabales</taxon>
        <taxon>Fabaceae</taxon>
        <taxon>Papilionoideae</taxon>
        <taxon>50 kb inversion clade</taxon>
        <taxon>NPAAA clade</taxon>
        <taxon>indigoferoid/millettioid clade</taxon>
        <taxon>Phaseoleae</taxon>
        <taxon>Flemingia</taxon>
    </lineage>
</organism>
<dbReference type="FunFam" id="1.10.10.10:FF:000213">
    <property type="entry name" value="Coniferyl alcohol 9-O-methyltransferase"/>
    <property type="match status" value="1"/>
</dbReference>
<gene>
    <name evidence="9" type="ORF">Fmac_030093</name>
</gene>
<comment type="caution">
    <text evidence="9">The sequence shown here is derived from an EMBL/GenBank/DDBJ whole genome shotgun (WGS) entry which is preliminary data.</text>
</comment>
<evidence type="ECO:0000256" key="2">
    <source>
        <dbReference type="ARBA" id="ARBA00022679"/>
    </source>
</evidence>
<dbReference type="PROSITE" id="PS51683">
    <property type="entry name" value="SAM_OMT_II"/>
    <property type="match status" value="1"/>
</dbReference>
<evidence type="ECO:0000259" key="7">
    <source>
        <dbReference type="Pfam" id="PF00891"/>
    </source>
</evidence>
<evidence type="ECO:0000256" key="5">
    <source>
        <dbReference type="ARBA" id="ARBA00066355"/>
    </source>
</evidence>
<keyword evidence="3" id="KW-0949">S-adenosyl-L-methionine</keyword>
<dbReference type="GO" id="GO:0032259">
    <property type="term" value="P:methylation"/>
    <property type="evidence" value="ECO:0007669"/>
    <property type="project" value="UniProtKB-KW"/>
</dbReference>
<dbReference type="PANTHER" id="PTHR11746">
    <property type="entry name" value="O-METHYLTRANSFERASE"/>
    <property type="match status" value="1"/>
</dbReference>
<dbReference type="EC" id="2.1.1.150" evidence="5"/>
<dbReference type="Gene3D" id="1.10.10.10">
    <property type="entry name" value="Winged helix-like DNA-binding domain superfamily/Winged helix DNA-binding domain"/>
    <property type="match status" value="1"/>
</dbReference>
<accession>A0ABD1LC72</accession>
<dbReference type="InterPro" id="IPR029063">
    <property type="entry name" value="SAM-dependent_MTases_sf"/>
</dbReference>
<keyword evidence="10" id="KW-1185">Reference proteome</keyword>
<feature type="domain" description="O-methyltransferase dimerisation" evidence="8">
    <location>
        <begin position="21"/>
        <end position="109"/>
    </location>
</feature>
<dbReference type="FunFam" id="3.40.50.150:FF:000057">
    <property type="entry name" value="O-methyltransferase ZRP4"/>
    <property type="match status" value="1"/>
</dbReference>
<proteinExistence type="predicted"/>
<dbReference type="InterPro" id="IPR012967">
    <property type="entry name" value="COMT_dimerisation"/>
</dbReference>
<dbReference type="Pfam" id="PF00891">
    <property type="entry name" value="Methyltransf_2"/>
    <property type="match status" value="1"/>
</dbReference>
<evidence type="ECO:0000256" key="1">
    <source>
        <dbReference type="ARBA" id="ARBA00022603"/>
    </source>
</evidence>
<evidence type="ECO:0000256" key="4">
    <source>
        <dbReference type="ARBA" id="ARBA00050968"/>
    </source>
</evidence>
<dbReference type="AlphaFoldDB" id="A0ABD1LC72"/>
<comment type="catalytic activity">
    <reaction evidence="4">
        <text>a 7-hydroxyisoflavone + S-adenosyl-L-methionine = a 7-methoxyisoflavone + S-adenosyl-L-homocysteine + H(+)</text>
        <dbReference type="Rhea" id="RHEA:17933"/>
        <dbReference type="ChEBI" id="CHEBI:15378"/>
        <dbReference type="ChEBI" id="CHEBI:55465"/>
        <dbReference type="ChEBI" id="CHEBI:57856"/>
        <dbReference type="ChEBI" id="CHEBI:59789"/>
        <dbReference type="ChEBI" id="CHEBI:140356"/>
        <dbReference type="EC" id="2.1.1.150"/>
    </reaction>
</comment>
<dbReference type="InterPro" id="IPR036390">
    <property type="entry name" value="WH_DNA-bd_sf"/>
</dbReference>
<evidence type="ECO:0000313" key="9">
    <source>
        <dbReference type="EMBL" id="KAL2321124.1"/>
    </source>
</evidence>
<keyword evidence="2" id="KW-0808">Transferase</keyword>
<reference evidence="9 10" key="1">
    <citation type="submission" date="2024-08" db="EMBL/GenBank/DDBJ databases">
        <title>Insights into the chromosomal genome structure of Flemingia macrophylla.</title>
        <authorList>
            <person name="Ding Y."/>
            <person name="Zhao Y."/>
            <person name="Bi W."/>
            <person name="Wu M."/>
            <person name="Zhao G."/>
            <person name="Gong Y."/>
            <person name="Li W."/>
            <person name="Zhang P."/>
        </authorList>
    </citation>
    <scope>NUCLEOTIDE SEQUENCE [LARGE SCALE GENOMIC DNA]</scope>
    <source>
        <strain evidence="9">DYQJB</strain>
        <tissue evidence="9">Leaf</tissue>
    </source>
</reference>
<dbReference type="SUPFAM" id="SSF46785">
    <property type="entry name" value="Winged helix' DNA-binding domain"/>
    <property type="match status" value="1"/>
</dbReference>
<dbReference type="Pfam" id="PF08100">
    <property type="entry name" value="Dimerisation"/>
    <property type="match status" value="1"/>
</dbReference>
<dbReference type="GO" id="GO:0009717">
    <property type="term" value="P:isoflavonoid biosynthetic process"/>
    <property type="evidence" value="ECO:0007669"/>
    <property type="project" value="UniProtKB-ARBA"/>
</dbReference>
<dbReference type="InterPro" id="IPR001077">
    <property type="entry name" value="COMT_C"/>
</dbReference>
<dbReference type="InterPro" id="IPR036388">
    <property type="entry name" value="WH-like_DNA-bd_sf"/>
</dbReference>
<evidence type="ECO:0000256" key="6">
    <source>
        <dbReference type="PIRSR" id="PIRSR005739-1"/>
    </source>
</evidence>
<dbReference type="CDD" id="cd02440">
    <property type="entry name" value="AdoMet_MTases"/>
    <property type="match status" value="1"/>
</dbReference>
<sequence>MGSLCGDSASELFQAQAQLYRVMYSFLNPMSIKWAVELGIPNIIHNHGQPITLSHLVSSLEIPQTKATCVQRLMRLLAHNGFFAIIKSDDSNSKEEAYALTPTSQLLVSGTEQCLSSMVELLNDPTLVGSYHQLGKWTCGEDHTVVETALGSKGYWDFVHQNPTHMKTFNEAMESDSHVVRLALRNCKSVFEGLDSIVDVGGGTGNTAKIICEAFPNLKYLVLDLPQVVNGLTGTKNLTFVGGNMFKSIPQADAILLKWVLHNWGDDDCIKILKNCKDAISGRGKRGKVIIIDIVINEKQDEHEMTEVKLLCDVIMMTSLNGKERDEKDWKRLFMDAGFKYYKIFPTFGFRSLVELYP</sequence>
<feature type="active site" description="Proton acceptor" evidence="6">
    <location>
        <position position="262"/>
    </location>
</feature>